<feature type="non-terminal residue" evidence="3">
    <location>
        <position position="74"/>
    </location>
</feature>
<proteinExistence type="predicted"/>
<evidence type="ECO:0000313" key="4">
    <source>
        <dbReference type="Proteomes" id="UP000823775"/>
    </source>
</evidence>
<protein>
    <recommendedName>
        <fullName evidence="2">Phytocyanin domain-containing protein</fullName>
    </recommendedName>
</protein>
<keyword evidence="4" id="KW-1185">Reference proteome</keyword>
<keyword evidence="1" id="KW-0732">Signal</keyword>
<dbReference type="PROSITE" id="PS51485">
    <property type="entry name" value="PHYTOCYANIN"/>
    <property type="match status" value="1"/>
</dbReference>
<gene>
    <name evidence="3" type="ORF">HAX54_035116</name>
</gene>
<evidence type="ECO:0000313" key="3">
    <source>
        <dbReference type="EMBL" id="MCD9645820.1"/>
    </source>
</evidence>
<dbReference type="EMBL" id="JACEIK010004560">
    <property type="protein sequence ID" value="MCD9645820.1"/>
    <property type="molecule type" value="Genomic_DNA"/>
</dbReference>
<feature type="signal peptide" evidence="1">
    <location>
        <begin position="1"/>
        <end position="24"/>
    </location>
</feature>
<name>A0ABS8VI24_DATST</name>
<dbReference type="InterPro" id="IPR008972">
    <property type="entry name" value="Cupredoxin"/>
</dbReference>
<comment type="caution">
    <text evidence="3">The sequence shown here is derived from an EMBL/GenBank/DDBJ whole genome shotgun (WGS) entry which is preliminary data.</text>
</comment>
<dbReference type="InterPro" id="IPR003245">
    <property type="entry name" value="Phytocyanin_dom"/>
</dbReference>
<dbReference type="Pfam" id="PF02298">
    <property type="entry name" value="Cu_bind_like"/>
    <property type="match status" value="1"/>
</dbReference>
<reference evidence="3 4" key="1">
    <citation type="journal article" date="2021" name="BMC Genomics">
        <title>Datura genome reveals duplications of psychoactive alkaloid biosynthetic genes and high mutation rate following tissue culture.</title>
        <authorList>
            <person name="Rajewski A."/>
            <person name="Carter-House D."/>
            <person name="Stajich J."/>
            <person name="Litt A."/>
        </authorList>
    </citation>
    <scope>NUCLEOTIDE SEQUENCE [LARGE SCALE GENOMIC DNA]</scope>
    <source>
        <strain evidence="3">AR-01</strain>
    </source>
</reference>
<dbReference type="PANTHER" id="PTHR33021:SF496">
    <property type="entry name" value="OS08G0482700 PROTEIN"/>
    <property type="match status" value="1"/>
</dbReference>
<evidence type="ECO:0000259" key="2">
    <source>
        <dbReference type="PROSITE" id="PS51485"/>
    </source>
</evidence>
<accession>A0ABS8VI24</accession>
<dbReference type="Gene3D" id="2.60.40.420">
    <property type="entry name" value="Cupredoxins - blue copper proteins"/>
    <property type="match status" value="1"/>
</dbReference>
<feature type="chain" id="PRO_5045129838" description="Phytocyanin domain-containing protein" evidence="1">
    <location>
        <begin position="25"/>
        <end position="74"/>
    </location>
</feature>
<dbReference type="PANTHER" id="PTHR33021">
    <property type="entry name" value="BLUE COPPER PROTEIN"/>
    <property type="match status" value="1"/>
</dbReference>
<feature type="domain" description="Phytocyanin" evidence="2">
    <location>
        <begin position="26"/>
        <end position="74"/>
    </location>
</feature>
<dbReference type="Proteomes" id="UP000823775">
    <property type="component" value="Unassembled WGS sequence"/>
</dbReference>
<dbReference type="InterPro" id="IPR039391">
    <property type="entry name" value="Phytocyanin-like"/>
</dbReference>
<sequence length="74" mass="7828">MARKLSTFVVFDAIFALLLHVSMAQQTHVVGDALAWTVPSGGAAAYSAWAARKTFAVGDILVFNFTTGSHSVAE</sequence>
<organism evidence="3 4">
    <name type="scientific">Datura stramonium</name>
    <name type="common">Jimsonweed</name>
    <name type="synonym">Common thornapple</name>
    <dbReference type="NCBI Taxonomy" id="4076"/>
    <lineage>
        <taxon>Eukaryota</taxon>
        <taxon>Viridiplantae</taxon>
        <taxon>Streptophyta</taxon>
        <taxon>Embryophyta</taxon>
        <taxon>Tracheophyta</taxon>
        <taxon>Spermatophyta</taxon>
        <taxon>Magnoliopsida</taxon>
        <taxon>eudicotyledons</taxon>
        <taxon>Gunneridae</taxon>
        <taxon>Pentapetalae</taxon>
        <taxon>asterids</taxon>
        <taxon>lamiids</taxon>
        <taxon>Solanales</taxon>
        <taxon>Solanaceae</taxon>
        <taxon>Solanoideae</taxon>
        <taxon>Datureae</taxon>
        <taxon>Datura</taxon>
    </lineage>
</organism>
<dbReference type="SUPFAM" id="SSF49503">
    <property type="entry name" value="Cupredoxins"/>
    <property type="match status" value="1"/>
</dbReference>
<evidence type="ECO:0000256" key="1">
    <source>
        <dbReference type="SAM" id="SignalP"/>
    </source>
</evidence>